<sequence>MIFRLATVTDANLLIDIDTLASQDPRRYAQIGEWCEAGVCHVAEIEGMVVAYGVLHYHFYDSGFIEILMVGNLMRRKEVGLKFIEYFKSICMRPKLFTSTNSSNLPMIKLLSKAGFIESGRIDNLDEQDPEVVFFLPVKKTAGKQS</sequence>
<keyword evidence="2" id="KW-0808">Transferase</keyword>
<gene>
    <name evidence="2" type="ORF">EGO53_08295</name>
</gene>
<dbReference type="Pfam" id="PF00583">
    <property type="entry name" value="Acetyltransf_1"/>
    <property type="match status" value="1"/>
</dbReference>
<protein>
    <submittedName>
        <fullName evidence="2">GNAT family N-acetyltransferase</fullName>
    </submittedName>
</protein>
<dbReference type="Gene3D" id="3.40.630.30">
    <property type="match status" value="1"/>
</dbReference>
<dbReference type="STRING" id="614.XJ20_09855"/>
<dbReference type="AlphaFoldDB" id="A0A515D4S8"/>
<proteinExistence type="predicted"/>
<evidence type="ECO:0000313" key="2">
    <source>
        <dbReference type="EMBL" id="QDL35405.1"/>
    </source>
</evidence>
<dbReference type="Proteomes" id="UP000317572">
    <property type="component" value="Chromosome"/>
</dbReference>
<dbReference type="SUPFAM" id="SSF55729">
    <property type="entry name" value="Acyl-CoA N-acyltransferases (Nat)"/>
    <property type="match status" value="1"/>
</dbReference>
<dbReference type="GO" id="GO:0016747">
    <property type="term" value="F:acyltransferase activity, transferring groups other than amino-acyl groups"/>
    <property type="evidence" value="ECO:0007669"/>
    <property type="project" value="InterPro"/>
</dbReference>
<dbReference type="EMBL" id="CP033893">
    <property type="protein sequence ID" value="QDL35405.1"/>
    <property type="molecule type" value="Genomic_DNA"/>
</dbReference>
<dbReference type="PROSITE" id="PS51186">
    <property type="entry name" value="GNAT"/>
    <property type="match status" value="1"/>
</dbReference>
<reference evidence="2 3" key="1">
    <citation type="submission" date="2018-11" db="EMBL/GenBank/DDBJ databases">
        <title>The first complete genome of Serratia liquefaciens isolated from metalophyte plant revel distinctness adaptive mechanisms in an extreme habitat.</title>
        <authorList>
            <person name="Caneschi W.L."/>
            <person name="Sanchez A.B."/>
            <person name="Felestrino E.B."/>
            <person name="Assis R.A.B."/>
            <person name="Lemes C.G.C."/>
            <person name="Cordeiro I.F."/>
            <person name="Fonseca N.P."/>
            <person name="Villa M."/>
            <person name="Vieira I.T."/>
            <person name="Moraes L.A."/>
            <person name="Kamino L.H.Y."/>
            <person name="do Carmo F."/>
            <person name="Garcia C.M."/>
            <person name="Almeida N.F."/>
            <person name="Silva R.S."/>
            <person name="Ferro J.A."/>
            <person name="Ferro M.I.T."/>
            <person name="Varani A.M."/>
            <person name="Ferreira R.M."/>
            <person name="dos Santos V.L."/>
            <person name="Silva U.C."/>
            <person name="Setubal J.C."/>
            <person name="Moreira L.M."/>
        </authorList>
    </citation>
    <scope>NUCLEOTIDE SEQUENCE [LARGE SCALE GENOMIC DNA]</scope>
    <source>
        <strain evidence="2 3">FG3</strain>
    </source>
</reference>
<evidence type="ECO:0000259" key="1">
    <source>
        <dbReference type="PROSITE" id="PS51186"/>
    </source>
</evidence>
<name>A0A515D4S8_SERLI</name>
<organism evidence="2 3">
    <name type="scientific">Serratia liquefaciens</name>
    <dbReference type="NCBI Taxonomy" id="614"/>
    <lineage>
        <taxon>Bacteria</taxon>
        <taxon>Pseudomonadati</taxon>
        <taxon>Pseudomonadota</taxon>
        <taxon>Gammaproteobacteria</taxon>
        <taxon>Enterobacterales</taxon>
        <taxon>Yersiniaceae</taxon>
        <taxon>Serratia</taxon>
    </lineage>
</organism>
<dbReference type="InterPro" id="IPR016181">
    <property type="entry name" value="Acyl_CoA_acyltransferase"/>
</dbReference>
<evidence type="ECO:0000313" key="3">
    <source>
        <dbReference type="Proteomes" id="UP000317572"/>
    </source>
</evidence>
<feature type="domain" description="N-acetyltransferase" evidence="1">
    <location>
        <begin position="1"/>
        <end position="139"/>
    </location>
</feature>
<accession>A0A515D4S8</accession>
<dbReference type="InterPro" id="IPR000182">
    <property type="entry name" value="GNAT_dom"/>
</dbReference>